<protein>
    <submittedName>
        <fullName evidence="3">Uncharacterized protein</fullName>
    </submittedName>
</protein>
<dbReference type="GeneID" id="25565327"/>
<evidence type="ECO:0000313" key="3">
    <source>
        <dbReference type="EMBL" id="KNC49787.1"/>
    </source>
</evidence>
<dbReference type="OrthoDB" id="5586708at2759"/>
<feature type="transmembrane region" description="Helical" evidence="2">
    <location>
        <begin position="18"/>
        <end position="45"/>
    </location>
</feature>
<keyword evidence="4" id="KW-1185">Reference proteome</keyword>
<feature type="compositionally biased region" description="Low complexity" evidence="1">
    <location>
        <begin position="413"/>
        <end position="440"/>
    </location>
</feature>
<accession>A0A0L0DBR9</accession>
<dbReference type="AlphaFoldDB" id="A0A0L0DBR9"/>
<dbReference type="OMA" id="HATRERW"/>
<sequence length="463" mass="47824">MCDCVSGVWDDFMETGRQIVGCICCCAIVGPILVLIGIIVLVSALKDTRGDKIKKYNAAVDKWNSQSRDELLAAQFTNTNSGASGGAEVLGATTAVDVLRDDDKDLKSYEPLKYRTAGGFSFASATLGTSDIVYTADISASQNGGPASTMSVGLTFGHYISRGQGSLSRSCQLTATSTSTGSSRPLCSQVCSDDGGQWDSTTSTCRFYLRASDMCLKVTLSGSSWTPASVPGSGFGCLYKNQGGTKGDWSISSYTSVSAGATITPSTVQLTIRSSDDPYILASDLTNGSYDFGLTRAQKIVIGIVLIVIGCVWMCCVCGGVYAIYMCFMGNNRSGRFNNHKGGAYGNNNNNNNGGGAYNGGGGGYNHGPAPAQPVVAHPAPPPPSNYNAPPPSNYNAPPPSNYNAPPPGNPYGGSAAPPYSAAVGAPPPAYGGAPPSYAGAPPPNPYAPPPGGNPYQQKNPYS</sequence>
<feature type="region of interest" description="Disordered" evidence="1">
    <location>
        <begin position="358"/>
        <end position="463"/>
    </location>
</feature>
<dbReference type="Proteomes" id="UP000054408">
    <property type="component" value="Unassembled WGS sequence"/>
</dbReference>
<reference evidence="3 4" key="1">
    <citation type="submission" date="2010-05" db="EMBL/GenBank/DDBJ databases">
        <title>The Genome Sequence of Thecamonas trahens ATCC 50062.</title>
        <authorList>
            <consortium name="The Broad Institute Genome Sequencing Platform"/>
            <person name="Russ C."/>
            <person name="Cuomo C."/>
            <person name="Shea T."/>
            <person name="Young S.K."/>
            <person name="Zeng Q."/>
            <person name="Koehrsen M."/>
            <person name="Haas B."/>
            <person name="Borodovsky M."/>
            <person name="Guigo R."/>
            <person name="Alvarado L."/>
            <person name="Berlin A."/>
            <person name="Bochicchio J."/>
            <person name="Borenstein D."/>
            <person name="Chapman S."/>
            <person name="Chen Z."/>
            <person name="Freedman E."/>
            <person name="Gellesch M."/>
            <person name="Goldberg J."/>
            <person name="Griggs A."/>
            <person name="Gujja S."/>
            <person name="Heilman E."/>
            <person name="Heiman D."/>
            <person name="Hepburn T."/>
            <person name="Howarth C."/>
            <person name="Jen D."/>
            <person name="Larson L."/>
            <person name="Mehta T."/>
            <person name="Park D."/>
            <person name="Pearson M."/>
            <person name="Roberts A."/>
            <person name="Saif S."/>
            <person name="Shenoy N."/>
            <person name="Sisk P."/>
            <person name="Stolte C."/>
            <person name="Sykes S."/>
            <person name="Thomson T."/>
            <person name="Walk T."/>
            <person name="White J."/>
            <person name="Yandava C."/>
            <person name="Burger G."/>
            <person name="Gray M.W."/>
            <person name="Holland P.W.H."/>
            <person name="King N."/>
            <person name="Lang F.B.F."/>
            <person name="Roger A.J."/>
            <person name="Ruiz-Trillo I."/>
            <person name="Lander E."/>
            <person name="Nusbaum C."/>
        </authorList>
    </citation>
    <scope>NUCLEOTIDE SEQUENCE [LARGE SCALE GENOMIC DNA]</scope>
    <source>
        <strain evidence="3 4">ATCC 50062</strain>
    </source>
</reference>
<keyword evidence="2" id="KW-1133">Transmembrane helix</keyword>
<feature type="transmembrane region" description="Helical" evidence="2">
    <location>
        <begin position="300"/>
        <end position="325"/>
    </location>
</feature>
<evidence type="ECO:0000313" key="4">
    <source>
        <dbReference type="Proteomes" id="UP000054408"/>
    </source>
</evidence>
<evidence type="ECO:0000256" key="2">
    <source>
        <dbReference type="SAM" id="Phobius"/>
    </source>
</evidence>
<feature type="compositionally biased region" description="Pro residues" evidence="1">
    <location>
        <begin position="379"/>
        <end position="410"/>
    </location>
</feature>
<feature type="compositionally biased region" description="Low complexity" evidence="1">
    <location>
        <begin position="367"/>
        <end position="378"/>
    </location>
</feature>
<dbReference type="RefSeq" id="XP_013757571.1">
    <property type="nucleotide sequence ID" value="XM_013902117.1"/>
</dbReference>
<name>A0A0L0DBR9_THETB</name>
<organism evidence="3 4">
    <name type="scientific">Thecamonas trahens ATCC 50062</name>
    <dbReference type="NCBI Taxonomy" id="461836"/>
    <lineage>
        <taxon>Eukaryota</taxon>
        <taxon>Apusozoa</taxon>
        <taxon>Apusomonadida</taxon>
        <taxon>Apusomonadidae</taxon>
        <taxon>Thecamonas</taxon>
    </lineage>
</organism>
<feature type="compositionally biased region" description="Pro residues" evidence="1">
    <location>
        <begin position="441"/>
        <end position="453"/>
    </location>
</feature>
<dbReference type="STRING" id="461836.A0A0L0DBR9"/>
<proteinExistence type="predicted"/>
<dbReference type="EMBL" id="GL349457">
    <property type="protein sequence ID" value="KNC49787.1"/>
    <property type="molecule type" value="Genomic_DNA"/>
</dbReference>
<gene>
    <name evidence="3" type="ORF">AMSG_06066</name>
</gene>
<keyword evidence="2" id="KW-0472">Membrane</keyword>
<evidence type="ECO:0000256" key="1">
    <source>
        <dbReference type="SAM" id="MobiDB-lite"/>
    </source>
</evidence>
<dbReference type="eggNOG" id="ENOG502SEW0">
    <property type="taxonomic scope" value="Eukaryota"/>
</dbReference>
<keyword evidence="2" id="KW-0812">Transmembrane</keyword>